<dbReference type="EMBL" id="LR796639">
    <property type="protein sequence ID" value="CAB4156773.1"/>
    <property type="molecule type" value="Genomic_DNA"/>
</dbReference>
<proteinExistence type="predicted"/>
<accession>A0A6J5NCZ7</accession>
<gene>
    <name evidence="1" type="ORF">UFOVP658_150</name>
</gene>
<name>A0A6J5NCZ7_9CAUD</name>
<organism evidence="1">
    <name type="scientific">uncultured Caudovirales phage</name>
    <dbReference type="NCBI Taxonomy" id="2100421"/>
    <lineage>
        <taxon>Viruses</taxon>
        <taxon>Duplodnaviria</taxon>
        <taxon>Heunggongvirae</taxon>
        <taxon>Uroviricota</taxon>
        <taxon>Caudoviricetes</taxon>
        <taxon>Peduoviridae</taxon>
        <taxon>Maltschvirus</taxon>
        <taxon>Maltschvirus maltsch</taxon>
    </lineage>
</organism>
<evidence type="ECO:0000313" key="1">
    <source>
        <dbReference type="EMBL" id="CAB4156773.1"/>
    </source>
</evidence>
<reference evidence="1" key="1">
    <citation type="submission" date="2020-04" db="EMBL/GenBank/DDBJ databases">
        <authorList>
            <person name="Chiriac C."/>
            <person name="Salcher M."/>
            <person name="Ghai R."/>
            <person name="Kavagutti S V."/>
        </authorList>
    </citation>
    <scope>NUCLEOTIDE SEQUENCE</scope>
</reference>
<protein>
    <submittedName>
        <fullName evidence="1">Uncharacterized protein</fullName>
    </submittedName>
</protein>
<sequence>MSNTVNRLTEFDGLYSVDRTTGVALPISGRTMAVLGGVVTASTAFFTVDTNYTFSQNEIVSITGAGTINASASFIDGFNYISSVSSSIGYPRITMDVSGTTSAIGSASVINQFSLMRLNPSYSHGWTITGDAALSVVSTNLSTQSRYALKISPGDDGLITLSLSSNSLLIGDNGKEFGFNCLMSPTSTIDVSAKLTVDGEAEQPTPIQTTIYSGGYSAIRSNVATIPDDGEQHSVTIQIEILGHAASQPIYLTSPNLIDEELYYSNKFVIDSRLYMPDFYFDVDFLQENPKAPLHKLIDALSTVAGYSYSEYTNMFPYEKSEIINIIRGYESENHSNLVEPYYVKEEYAPWLAQFTGNKLKRNIIGDNEERLLPSYETENDYAKWQLQTGYLGIGAGSREAMIEAVKRTLLFSERTKSASPSFYYGSGSVAVLTFPNTHSFEIGERVYVANVNPGIDSTSTLSTNLYEVTGTTFNSISFALSSSYASTALSASSNPSVTASLDSSFSVAITPRFNNDTFSIRIQTLIKETPDVTLFGQTSQMVLNAVEAARPLGYKVYHTAASQFLFTLDDATLGVIGEISIG</sequence>